<accession>A0AAJ0CU19</accession>
<dbReference type="PANTHER" id="PTHR21974">
    <property type="entry name" value="RE15880P"/>
    <property type="match status" value="1"/>
</dbReference>
<keyword evidence="1" id="KW-0175">Coiled coil</keyword>
<feature type="coiled-coil region" evidence="1">
    <location>
        <begin position="106"/>
        <end position="143"/>
    </location>
</feature>
<name>A0AAJ0CU19_9HYPO</name>
<evidence type="ECO:0000313" key="3">
    <source>
        <dbReference type="Proteomes" id="UP001251528"/>
    </source>
</evidence>
<organism evidence="2 3">
    <name type="scientific">Conoideocrella luteorostrata</name>
    <dbReference type="NCBI Taxonomy" id="1105319"/>
    <lineage>
        <taxon>Eukaryota</taxon>
        <taxon>Fungi</taxon>
        <taxon>Dikarya</taxon>
        <taxon>Ascomycota</taxon>
        <taxon>Pezizomycotina</taxon>
        <taxon>Sordariomycetes</taxon>
        <taxon>Hypocreomycetidae</taxon>
        <taxon>Hypocreales</taxon>
        <taxon>Clavicipitaceae</taxon>
        <taxon>Conoideocrella</taxon>
    </lineage>
</organism>
<dbReference type="EMBL" id="JASWJB010000039">
    <property type="protein sequence ID" value="KAK2608386.1"/>
    <property type="molecule type" value="Genomic_DNA"/>
</dbReference>
<comment type="caution">
    <text evidence="2">The sequence shown here is derived from an EMBL/GenBank/DDBJ whole genome shotgun (WGS) entry which is preliminary data.</text>
</comment>
<reference evidence="2" key="1">
    <citation type="submission" date="2023-06" db="EMBL/GenBank/DDBJ databases">
        <title>Conoideocrella luteorostrata (Hypocreales: Clavicipitaceae), a potential biocontrol fungus for elongate hemlock scale in United States Christmas tree production areas.</title>
        <authorList>
            <person name="Barrett H."/>
            <person name="Lovett B."/>
            <person name="Macias A.M."/>
            <person name="Stajich J.E."/>
            <person name="Kasson M.T."/>
        </authorList>
    </citation>
    <scope>NUCLEOTIDE SEQUENCE</scope>
    <source>
        <strain evidence="2">ARSEF 14590</strain>
    </source>
</reference>
<dbReference type="Proteomes" id="UP001251528">
    <property type="component" value="Unassembled WGS sequence"/>
</dbReference>
<gene>
    <name evidence="2" type="ORF">QQS21_003072</name>
</gene>
<proteinExistence type="predicted"/>
<evidence type="ECO:0000313" key="2">
    <source>
        <dbReference type="EMBL" id="KAK2608386.1"/>
    </source>
</evidence>
<sequence>MSIQSQIHESVSKKDELLKTLSETDHASSALNEQDKWVDELEMLLRDSDKEVKYNNGIRESNLKEHTKYRDSHVRRFMYKATGNKDKFAEKASKGEEEYFNSLQKAQQEDQRNSTLRQQLAEANTARDELRSLTELHDRSQKELDHVFSRIFSGQTADFPEEDEHEQCCDRVLMTYRDCRGKFEAETTAMASLAAAERLVLQSRQHIDSALSYSRWDMFGGGKLADAMERNELAKCDHASMQAQLQVSKAQRASPFVQDLPGVNINHGHIFSDIFFDNIFTDMRFHDEIKRAASELERCHVAVQDEWRKSQERRATLGTELSQREAELDNARRELQRVRGEIFEKVMNGQKGDKAEAEALKV</sequence>
<dbReference type="PANTHER" id="PTHR21974:SF2">
    <property type="entry name" value="RE15880P"/>
    <property type="match status" value="1"/>
</dbReference>
<evidence type="ECO:0000256" key="1">
    <source>
        <dbReference type="SAM" id="Coils"/>
    </source>
</evidence>
<protein>
    <submittedName>
        <fullName evidence="2">Uncharacterized protein</fullName>
    </submittedName>
</protein>
<dbReference type="AlphaFoldDB" id="A0AAJ0CU19"/>
<keyword evidence="3" id="KW-1185">Reference proteome</keyword>
<feature type="coiled-coil region" evidence="1">
    <location>
        <begin position="314"/>
        <end position="341"/>
    </location>
</feature>